<proteinExistence type="predicted"/>
<dbReference type="PIRSF" id="PIRSF021700">
    <property type="entry name" value="3_dmu_93_MTrfase"/>
    <property type="match status" value="1"/>
</dbReference>
<accession>A0ABU9ZKV8</accession>
<reference evidence="2 3" key="1">
    <citation type="journal article" date="2023" name="PLoS ONE">
        <title>Complete genome assembly of Hawai'i environmental nontuberculous mycobacteria reveals unexpected co-isolation with methylobacteria.</title>
        <authorList>
            <person name="Hendrix J."/>
            <person name="Epperson L.E."/>
            <person name="Tong E.I."/>
            <person name="Chan Y.L."/>
            <person name="Hasan N.A."/>
            <person name="Dawrs S.N."/>
            <person name="Norton G.J."/>
            <person name="Virdi R."/>
            <person name="Crooks J.L."/>
            <person name="Chan E.D."/>
            <person name="Honda J.R."/>
            <person name="Strong M."/>
        </authorList>
    </citation>
    <scope>NUCLEOTIDE SEQUENCE [LARGE SCALE GENOMIC DNA]</scope>
    <source>
        <strain evidence="2 3">NJH_HI01</strain>
    </source>
</reference>
<dbReference type="InterPro" id="IPR029068">
    <property type="entry name" value="Glyas_Bleomycin-R_OHBP_Dase"/>
</dbReference>
<gene>
    <name evidence="2" type="ORF">PUR21_28545</name>
</gene>
<dbReference type="Gene3D" id="3.10.180.10">
    <property type="entry name" value="2,3-Dihydroxybiphenyl 1,2-Dioxygenase, domain 1"/>
    <property type="match status" value="1"/>
</dbReference>
<dbReference type="PANTHER" id="PTHR33990">
    <property type="entry name" value="PROTEIN YJDN-RELATED"/>
    <property type="match status" value="1"/>
</dbReference>
<dbReference type="InterPro" id="IPR028973">
    <property type="entry name" value="PhnB-like"/>
</dbReference>
<evidence type="ECO:0000259" key="1">
    <source>
        <dbReference type="Pfam" id="PF06983"/>
    </source>
</evidence>
<dbReference type="CDD" id="cd06588">
    <property type="entry name" value="PhnB_like"/>
    <property type="match status" value="1"/>
</dbReference>
<keyword evidence="3" id="KW-1185">Reference proteome</keyword>
<dbReference type="RefSeq" id="WP_153873244.1">
    <property type="nucleotide sequence ID" value="NZ_JACHOS010000013.1"/>
</dbReference>
<comment type="caution">
    <text evidence="2">The sequence shown here is derived from an EMBL/GenBank/DDBJ whole genome shotgun (WGS) entry which is preliminary data.</text>
</comment>
<name>A0ABU9ZKV8_9HYPH</name>
<evidence type="ECO:0000313" key="3">
    <source>
        <dbReference type="Proteomes" id="UP001404845"/>
    </source>
</evidence>
<protein>
    <submittedName>
        <fullName evidence="2">VOC family protein</fullName>
    </submittedName>
</protein>
<dbReference type="PANTHER" id="PTHR33990:SF2">
    <property type="entry name" value="PHNB-LIKE DOMAIN-CONTAINING PROTEIN"/>
    <property type="match status" value="1"/>
</dbReference>
<evidence type="ECO:0000313" key="2">
    <source>
        <dbReference type="EMBL" id="MEN3231534.1"/>
    </source>
</evidence>
<dbReference type="SUPFAM" id="SSF54593">
    <property type="entry name" value="Glyoxalase/Bleomycin resistance protein/Dihydroxybiphenyl dioxygenase"/>
    <property type="match status" value="1"/>
</dbReference>
<dbReference type="EMBL" id="JAQYXL010000001">
    <property type="protein sequence ID" value="MEN3231534.1"/>
    <property type="molecule type" value="Genomic_DNA"/>
</dbReference>
<organism evidence="2 3">
    <name type="scientific">Methylorubrum rhodesianum</name>
    <dbReference type="NCBI Taxonomy" id="29427"/>
    <lineage>
        <taxon>Bacteria</taxon>
        <taxon>Pseudomonadati</taxon>
        <taxon>Pseudomonadota</taxon>
        <taxon>Alphaproteobacteria</taxon>
        <taxon>Hyphomicrobiales</taxon>
        <taxon>Methylobacteriaceae</taxon>
        <taxon>Methylorubrum</taxon>
    </lineage>
</organism>
<feature type="domain" description="PhnB-like" evidence="1">
    <location>
        <begin position="3"/>
        <end position="118"/>
    </location>
</feature>
<dbReference type="InterPro" id="IPR009725">
    <property type="entry name" value="3_dmu_93_MTrfase"/>
</dbReference>
<dbReference type="Proteomes" id="UP001404845">
    <property type="component" value="Unassembled WGS sequence"/>
</dbReference>
<dbReference type="Pfam" id="PF06983">
    <property type="entry name" value="3-dmu-9_3-mt"/>
    <property type="match status" value="1"/>
</dbReference>
<sequence>MANVSTCLWFGKDAEAAVRLYVSLVPDSRIDHIQRAPGPWPGGEAGEPILIVFTLGGQSFQALNGGSPADYGTAASISVTCRDQAEVDRLWSALTAGGGAEIACGWLRDRWGVPWQIVPEILPRLLADPDPNVASRVFTAMQDMVKLDVAALERAAREGATA</sequence>